<evidence type="ECO:0000256" key="8">
    <source>
        <dbReference type="PROSITE-ProRule" id="PRU00221"/>
    </source>
</evidence>
<dbReference type="OMA" id="EFLPYHW"/>
<dbReference type="Pfam" id="PF08149">
    <property type="entry name" value="BING4CT"/>
    <property type="match status" value="1"/>
</dbReference>
<evidence type="ECO:0000256" key="6">
    <source>
        <dbReference type="ARBA" id="ARBA00023242"/>
    </source>
</evidence>
<dbReference type="GeneID" id="63784916"/>
<comment type="subcellular location">
    <subcellularLocation>
        <location evidence="2">Nucleus</location>
        <location evidence="2">Nucleolus</location>
    </subcellularLocation>
</comment>
<gene>
    <name evidence="11" type="ORF">BCR37DRAFT_369668</name>
</gene>
<accession>A0A1Y2F8X8</accession>
<dbReference type="RefSeq" id="XP_040724038.1">
    <property type="nucleotide sequence ID" value="XM_040868317.1"/>
</dbReference>
<dbReference type="InterPro" id="IPR001680">
    <property type="entry name" value="WD40_rpt"/>
</dbReference>
<dbReference type="GO" id="GO:0030686">
    <property type="term" value="C:90S preribosome"/>
    <property type="evidence" value="ECO:0007669"/>
    <property type="project" value="TreeGrafter"/>
</dbReference>
<comment type="caution">
    <text evidence="11">The sequence shown here is derived from an EMBL/GenBank/DDBJ whole genome shotgun (WGS) entry which is preliminary data.</text>
</comment>
<evidence type="ECO:0000256" key="1">
    <source>
        <dbReference type="ARBA" id="ARBA00004099"/>
    </source>
</evidence>
<dbReference type="SUPFAM" id="SSF50978">
    <property type="entry name" value="WD40 repeat-like"/>
    <property type="match status" value="1"/>
</dbReference>
<evidence type="ECO:0000256" key="9">
    <source>
        <dbReference type="SAM" id="MobiDB-lite"/>
    </source>
</evidence>
<protein>
    <recommendedName>
        <fullName evidence="7">U three protein 7</fullName>
    </recommendedName>
</protein>
<dbReference type="FunFam" id="2.130.10.10:FF:000378">
    <property type="entry name" value="U3 small nucleolar RNA-associated protein 7"/>
    <property type="match status" value="1"/>
</dbReference>
<dbReference type="AlphaFoldDB" id="A0A1Y2F8X8"/>
<dbReference type="SMART" id="SM00320">
    <property type="entry name" value="WD40"/>
    <property type="match status" value="6"/>
</dbReference>
<sequence length="541" mass="60593">MSTAIKAPQGQAIGLPSSHTYSRGPQLQNNSKSKLKDKKLRSQLKRKEAQIATAEEEAAKAELLNVEDTGFLEPESALERTYKFTQPQIRKEVDVATAQKAFDLKLDFGPYACDFTRNGRYLLLGGRKGHIASLDWKAGRMACEFHVKETVKDVAFLHNESLFAVAQKKYTYIYDGSGAEVHCLKHHVEVNALQFLPYHYLLATIGQTGYLKYQDISTGAVVSEHRSKLGPCSVLRQNRQNAILHTGHSNGVVNLWTPNLGEPAVRLLTHRGPVRALCIDREGKYMATAGQDSRIKVWDLRTHKCLQDYFSPRPATSVDFSDTGILATGWSSHVHLWRDVLGGSAEKQASPYMVHNLEGNSVSSVRFAPYEDFLGCAHDSGYASLVVPGAGEANYDAYEANPYMTKQQRRTAEVRGLLEKLQPNMISLQPDIIGSVDPASASVRKQEVVEAVQEAKDKDAAEFEYVAREKQRGRNSALRRVLRKKNKHVVDERRNKVERLLQQEKQMKQDRLKRERGETVEAGPEAGPALSRFAVHGSRRR</sequence>
<dbReference type="InterPro" id="IPR036322">
    <property type="entry name" value="WD40_repeat_dom_sf"/>
</dbReference>
<evidence type="ECO:0000256" key="5">
    <source>
        <dbReference type="ARBA" id="ARBA00022737"/>
    </source>
</evidence>
<dbReference type="PANTHER" id="PTHR14085:SF3">
    <property type="entry name" value="WD REPEAT-CONTAINING PROTEIN 46"/>
    <property type="match status" value="1"/>
</dbReference>
<evidence type="ECO:0000313" key="11">
    <source>
        <dbReference type="EMBL" id="ORY79904.1"/>
    </source>
</evidence>
<dbReference type="Pfam" id="PF00400">
    <property type="entry name" value="WD40"/>
    <property type="match status" value="1"/>
</dbReference>
<dbReference type="InterPro" id="IPR012952">
    <property type="entry name" value="BING4_C_dom"/>
</dbReference>
<feature type="repeat" description="WD" evidence="8">
    <location>
        <begin position="267"/>
        <end position="308"/>
    </location>
</feature>
<keyword evidence="12" id="KW-1185">Reference proteome</keyword>
<evidence type="ECO:0000313" key="12">
    <source>
        <dbReference type="Proteomes" id="UP000193685"/>
    </source>
</evidence>
<dbReference type="Proteomes" id="UP000193685">
    <property type="component" value="Unassembled WGS sequence"/>
</dbReference>
<comment type="function">
    <text evidence="1">Involved in nucleolar processing of pre-18S ribosomal RNA.</text>
</comment>
<feature type="compositionally biased region" description="Polar residues" evidence="9">
    <location>
        <begin position="17"/>
        <end position="26"/>
    </location>
</feature>
<keyword evidence="5" id="KW-0677">Repeat</keyword>
<dbReference type="PROSITE" id="PS50294">
    <property type="entry name" value="WD_REPEATS_REGION"/>
    <property type="match status" value="1"/>
</dbReference>
<feature type="region of interest" description="Disordered" evidence="9">
    <location>
        <begin position="1"/>
        <end position="41"/>
    </location>
</feature>
<dbReference type="STRING" id="56484.A0A1Y2F8X8"/>
<evidence type="ECO:0000256" key="7">
    <source>
        <dbReference type="ARBA" id="ARBA00076453"/>
    </source>
</evidence>
<dbReference type="PROSITE" id="PS00678">
    <property type="entry name" value="WD_REPEATS_1"/>
    <property type="match status" value="1"/>
</dbReference>
<feature type="region of interest" description="Disordered" evidence="9">
    <location>
        <begin position="493"/>
        <end position="541"/>
    </location>
</feature>
<dbReference type="GO" id="GO:0032040">
    <property type="term" value="C:small-subunit processome"/>
    <property type="evidence" value="ECO:0007669"/>
    <property type="project" value="TreeGrafter"/>
</dbReference>
<dbReference type="Gene3D" id="2.130.10.10">
    <property type="entry name" value="YVTN repeat-like/Quinoprotein amine dehydrogenase"/>
    <property type="match status" value="2"/>
</dbReference>
<organism evidence="11 12">
    <name type="scientific">Protomyces lactucae-debilis</name>
    <dbReference type="NCBI Taxonomy" id="2754530"/>
    <lineage>
        <taxon>Eukaryota</taxon>
        <taxon>Fungi</taxon>
        <taxon>Dikarya</taxon>
        <taxon>Ascomycota</taxon>
        <taxon>Taphrinomycotina</taxon>
        <taxon>Taphrinomycetes</taxon>
        <taxon>Taphrinales</taxon>
        <taxon>Protomycetaceae</taxon>
        <taxon>Protomyces</taxon>
    </lineage>
</organism>
<dbReference type="InterPro" id="IPR019775">
    <property type="entry name" value="WD40_repeat_CS"/>
</dbReference>
<dbReference type="SMART" id="SM01033">
    <property type="entry name" value="BING4CT"/>
    <property type="match status" value="1"/>
</dbReference>
<dbReference type="InterPro" id="IPR040315">
    <property type="entry name" value="WDR46/Utp7"/>
</dbReference>
<dbReference type="PANTHER" id="PTHR14085">
    <property type="entry name" value="WD-REPEAT PROTEIN BING4"/>
    <property type="match status" value="1"/>
</dbReference>
<dbReference type="OrthoDB" id="10251154at2759"/>
<evidence type="ECO:0000256" key="4">
    <source>
        <dbReference type="ARBA" id="ARBA00022574"/>
    </source>
</evidence>
<proteinExistence type="predicted"/>
<evidence type="ECO:0000256" key="2">
    <source>
        <dbReference type="ARBA" id="ARBA00004604"/>
    </source>
</evidence>
<dbReference type="InterPro" id="IPR015943">
    <property type="entry name" value="WD40/YVTN_repeat-like_dom_sf"/>
</dbReference>
<evidence type="ECO:0000256" key="3">
    <source>
        <dbReference type="ARBA" id="ARBA00022552"/>
    </source>
</evidence>
<dbReference type="PROSITE" id="PS50082">
    <property type="entry name" value="WD_REPEATS_2"/>
    <property type="match status" value="1"/>
</dbReference>
<reference evidence="11 12" key="1">
    <citation type="submission" date="2016-07" db="EMBL/GenBank/DDBJ databases">
        <title>Pervasive Adenine N6-methylation of Active Genes in Fungi.</title>
        <authorList>
            <consortium name="DOE Joint Genome Institute"/>
            <person name="Mondo S.J."/>
            <person name="Dannebaum R.O."/>
            <person name="Kuo R.C."/>
            <person name="Labutti K."/>
            <person name="Haridas S."/>
            <person name="Kuo A."/>
            <person name="Salamov A."/>
            <person name="Ahrendt S.R."/>
            <person name="Lipzen A."/>
            <person name="Sullivan W."/>
            <person name="Andreopoulos W.B."/>
            <person name="Clum A."/>
            <person name="Lindquist E."/>
            <person name="Daum C."/>
            <person name="Ramamoorthy G.K."/>
            <person name="Gryganskyi A."/>
            <person name="Culley D."/>
            <person name="Magnuson J.K."/>
            <person name="James T.Y."/>
            <person name="O'Malley M.A."/>
            <person name="Stajich J.E."/>
            <person name="Spatafora J.W."/>
            <person name="Visel A."/>
            <person name="Grigoriev I.V."/>
        </authorList>
    </citation>
    <scope>NUCLEOTIDE SEQUENCE [LARGE SCALE GENOMIC DNA]</scope>
    <source>
        <strain evidence="11 12">12-1054</strain>
    </source>
</reference>
<name>A0A1Y2F8X8_PROLT</name>
<dbReference type="GO" id="GO:0000462">
    <property type="term" value="P:maturation of SSU-rRNA from tricistronic rRNA transcript (SSU-rRNA, 5.8S rRNA, LSU-rRNA)"/>
    <property type="evidence" value="ECO:0007669"/>
    <property type="project" value="TreeGrafter"/>
</dbReference>
<feature type="domain" description="BING4 C-terminal" evidence="10">
    <location>
        <begin position="351"/>
        <end position="430"/>
    </location>
</feature>
<feature type="compositionally biased region" description="Basic and acidic residues" evidence="9">
    <location>
        <begin position="493"/>
        <end position="519"/>
    </location>
</feature>
<evidence type="ECO:0000259" key="10">
    <source>
        <dbReference type="SMART" id="SM01033"/>
    </source>
</evidence>
<keyword evidence="6" id="KW-0539">Nucleus</keyword>
<dbReference type="EMBL" id="MCFI01000014">
    <property type="protein sequence ID" value="ORY79904.1"/>
    <property type="molecule type" value="Genomic_DNA"/>
</dbReference>
<keyword evidence="3" id="KW-0698">rRNA processing</keyword>
<keyword evidence="4 8" id="KW-0853">WD repeat</keyword>